<dbReference type="PANTHER" id="PTHR46298:SF1">
    <property type="entry name" value="ANDROGLOBIN"/>
    <property type="match status" value="1"/>
</dbReference>
<dbReference type="InterPro" id="IPR053033">
    <property type="entry name" value="Androglobin-like"/>
</dbReference>
<feature type="compositionally biased region" description="Polar residues" evidence="2">
    <location>
        <begin position="1"/>
        <end position="29"/>
    </location>
</feature>
<dbReference type="InParanoid" id="K3WRR6"/>
<feature type="domain" description="Calpain catalytic" evidence="3">
    <location>
        <begin position="334"/>
        <end position="436"/>
    </location>
</feature>
<feature type="compositionally biased region" description="Low complexity" evidence="2">
    <location>
        <begin position="126"/>
        <end position="140"/>
    </location>
</feature>
<feature type="compositionally biased region" description="Acidic residues" evidence="2">
    <location>
        <begin position="277"/>
        <end position="296"/>
    </location>
</feature>
<comment type="caution">
    <text evidence="1">Lacks conserved residue(s) required for the propagation of feature annotation.</text>
</comment>
<evidence type="ECO:0000313" key="5">
    <source>
        <dbReference type="Proteomes" id="UP000019132"/>
    </source>
</evidence>
<dbReference type="VEuPathDB" id="FungiDB:PYU1_G007644"/>
<feature type="region of interest" description="Disordered" evidence="2">
    <location>
        <begin position="1"/>
        <end position="49"/>
    </location>
</feature>
<reference evidence="5" key="1">
    <citation type="journal article" date="2010" name="Genome Biol.">
        <title>Genome sequence of the necrotrophic plant pathogen Pythium ultimum reveals original pathogenicity mechanisms and effector repertoire.</title>
        <authorList>
            <person name="Levesque C.A."/>
            <person name="Brouwer H."/>
            <person name="Cano L."/>
            <person name="Hamilton J.P."/>
            <person name="Holt C."/>
            <person name="Huitema E."/>
            <person name="Raffaele S."/>
            <person name="Robideau G.P."/>
            <person name="Thines M."/>
            <person name="Win J."/>
            <person name="Zerillo M.M."/>
            <person name="Beakes G.W."/>
            <person name="Boore J.L."/>
            <person name="Busam D."/>
            <person name="Dumas B."/>
            <person name="Ferriera S."/>
            <person name="Fuerstenberg S.I."/>
            <person name="Gachon C.M."/>
            <person name="Gaulin E."/>
            <person name="Govers F."/>
            <person name="Grenville-Briggs L."/>
            <person name="Horner N."/>
            <person name="Hostetler J."/>
            <person name="Jiang R.H."/>
            <person name="Johnson J."/>
            <person name="Krajaejun T."/>
            <person name="Lin H."/>
            <person name="Meijer H.J."/>
            <person name="Moore B."/>
            <person name="Morris P."/>
            <person name="Phuntmart V."/>
            <person name="Puiu D."/>
            <person name="Shetty J."/>
            <person name="Stajich J.E."/>
            <person name="Tripathy S."/>
            <person name="Wawra S."/>
            <person name="van West P."/>
            <person name="Whitty B.R."/>
            <person name="Coutinho P.M."/>
            <person name="Henrissat B."/>
            <person name="Martin F."/>
            <person name="Thomas P.D."/>
            <person name="Tyler B.M."/>
            <person name="De Vries R.P."/>
            <person name="Kamoun S."/>
            <person name="Yandell M."/>
            <person name="Tisserat N."/>
            <person name="Buell C.R."/>
        </authorList>
    </citation>
    <scope>NUCLEOTIDE SEQUENCE</scope>
    <source>
        <strain evidence="5">DAOM:BR144</strain>
    </source>
</reference>
<dbReference type="InterPro" id="IPR001300">
    <property type="entry name" value="Peptidase_C2_calpain_cat"/>
</dbReference>
<reference evidence="5" key="2">
    <citation type="submission" date="2010-04" db="EMBL/GenBank/DDBJ databases">
        <authorList>
            <person name="Buell R."/>
            <person name="Hamilton J."/>
            <person name="Hostetler J."/>
        </authorList>
    </citation>
    <scope>NUCLEOTIDE SEQUENCE [LARGE SCALE GENOMIC DNA]</scope>
    <source>
        <strain evidence="5">DAOM:BR144</strain>
    </source>
</reference>
<dbReference type="STRING" id="431595.K3WRR6"/>
<dbReference type="SUPFAM" id="SSF54001">
    <property type="entry name" value="Cysteine proteinases"/>
    <property type="match status" value="1"/>
</dbReference>
<name>K3WRR6_GLOUD</name>
<evidence type="ECO:0000313" key="4">
    <source>
        <dbReference type="EnsemblProtists" id="PYU1_T007660"/>
    </source>
</evidence>
<dbReference type="Pfam" id="PF00648">
    <property type="entry name" value="Peptidase_C2"/>
    <property type="match status" value="1"/>
</dbReference>
<dbReference type="PANTHER" id="PTHR46298">
    <property type="entry name" value="ANDROGLOBIN"/>
    <property type="match status" value="1"/>
</dbReference>
<feature type="compositionally biased region" description="Low complexity" evidence="2">
    <location>
        <begin position="183"/>
        <end position="203"/>
    </location>
</feature>
<protein>
    <recommendedName>
        <fullName evidence="3">Calpain catalytic domain-containing protein</fullName>
    </recommendedName>
</protein>
<dbReference type="EnsemblProtists" id="PYU1_T007660">
    <property type="protein sequence ID" value="PYU1_T007660"/>
    <property type="gene ID" value="PYU1_G007644"/>
</dbReference>
<dbReference type="EMBL" id="GL376585">
    <property type="status" value="NOT_ANNOTATED_CDS"/>
    <property type="molecule type" value="Genomic_DNA"/>
</dbReference>
<dbReference type="InterPro" id="IPR038765">
    <property type="entry name" value="Papain-like_cys_pep_sf"/>
</dbReference>
<accession>K3WRR6</accession>
<dbReference type="GO" id="GO:0006508">
    <property type="term" value="P:proteolysis"/>
    <property type="evidence" value="ECO:0007669"/>
    <property type="project" value="InterPro"/>
</dbReference>
<feature type="region of interest" description="Disordered" evidence="2">
    <location>
        <begin position="271"/>
        <end position="311"/>
    </location>
</feature>
<evidence type="ECO:0000259" key="3">
    <source>
        <dbReference type="PROSITE" id="PS50203"/>
    </source>
</evidence>
<dbReference type="OMA" id="FPEWTDP"/>
<dbReference type="HOGENOM" id="CLU_008460_0_0_1"/>
<feature type="region of interest" description="Disordered" evidence="2">
    <location>
        <begin position="180"/>
        <end position="218"/>
    </location>
</feature>
<evidence type="ECO:0000256" key="2">
    <source>
        <dbReference type="SAM" id="MobiDB-lite"/>
    </source>
</evidence>
<dbReference type="GO" id="GO:0004198">
    <property type="term" value="F:calcium-dependent cysteine-type endopeptidase activity"/>
    <property type="evidence" value="ECO:0007669"/>
    <property type="project" value="InterPro"/>
</dbReference>
<reference evidence="4" key="3">
    <citation type="submission" date="2015-02" db="UniProtKB">
        <authorList>
            <consortium name="EnsemblProtists"/>
        </authorList>
    </citation>
    <scope>IDENTIFICATION</scope>
    <source>
        <strain evidence="4">DAOM BR144</strain>
    </source>
</reference>
<proteinExistence type="predicted"/>
<dbReference type="eggNOG" id="KOG0045">
    <property type="taxonomic scope" value="Eukaryota"/>
</dbReference>
<dbReference type="PROSITE" id="PS50203">
    <property type="entry name" value="CALPAIN_CAT"/>
    <property type="match status" value="1"/>
</dbReference>
<evidence type="ECO:0000256" key="1">
    <source>
        <dbReference type="PROSITE-ProRule" id="PRU00239"/>
    </source>
</evidence>
<keyword evidence="5" id="KW-1185">Reference proteome</keyword>
<feature type="region of interest" description="Disordered" evidence="2">
    <location>
        <begin position="118"/>
        <end position="160"/>
    </location>
</feature>
<organism evidence="4 5">
    <name type="scientific">Globisporangium ultimum (strain ATCC 200006 / CBS 805.95 / DAOM BR144)</name>
    <name type="common">Pythium ultimum</name>
    <dbReference type="NCBI Taxonomy" id="431595"/>
    <lineage>
        <taxon>Eukaryota</taxon>
        <taxon>Sar</taxon>
        <taxon>Stramenopiles</taxon>
        <taxon>Oomycota</taxon>
        <taxon>Peronosporomycetes</taxon>
        <taxon>Pythiales</taxon>
        <taxon>Pythiaceae</taxon>
        <taxon>Globisporangium</taxon>
    </lineage>
</organism>
<sequence>MPPKKTSSNLASQKSLLPTSSATISTRQPLTAPVLPANDTIPPLWTPSSTPREVFPEWPAAAAFAAENWFTADAPFEDSVPLNELFLPCEDPAAIAWKRPSQFLPPIVEQAVGHSAAPVAPAPETKPVAPAKKGAAAASHPAKRTEPEQQIKKASPPPKHAHIFYVDPHDIDHETDAKKAAHAAHPATVGAHHPSAAATTAHPSTPPLQVAPTDRRPHRIPRDFRRLWSADEREDLIKWRLGETRIQREREQREKVYMDFEDAIAYIVNERPRNFSPEDDLNADDLIDEGDDDDDPNVQGEAISNDNSPWGILPPPRIEIAPNVVAKPEIPHGEVVHGDMASCFRIVEKLFDEWAHEGSEAPFLWRAIYPQDPATGTPIYNPGGKYSVKLFVLGKWRRVDIDDKLPVGDEGNIVYLTSSMKSEIWPALLTKALFKVVHWLRGDLIHRSVANEVGGNLQDPVHMINTVISVLTGWKLSRWAPDGAMSSSSESGLQQLLEFVPIVEVVEEESADVSTESDPMESKGATDLITGPHTVQTKLALKKPRAILCCNSRKRLASLYPSEAALVTDVVGDIENPMVKCMGLNGPVSIPEEELGSINDDVNFLLLHPPFKNKDLHVQQWTATKVDTASVSANGPTNGLNWTPFPNPAVQFVVITMPRAEEEQSAGDSLSETRAEHLVPVEVVFTMTRIPPAEQSAQVNDRLLQSSATLAKHLGTDPNGSILLVQETLHGAHGGVRNSVAITLDATTSTRILVPFRSGGDHVFRVYPQQSLCYGYSLQVESDQKVNFQEPSTYWRNICDIQVINCDGTYPVLLPNTWNILFKHQVEFMLPSPNGTTPDHQEMEKQIELHADLHLSDATLAPYMHLVVVNDETSEVTKFKSLCSAVSLPIHENHPPQLPHAYTIIVDCAPQNFHVPEGKWHLTLGSNWSFKSSSSHAMKRTAFGGAYEANRPLLCFRDVVMAPKKSIWTSFELQLLADGAIADHLTVKLEVIDATTEQLLGEAFAFGDVRLLQLPRRPTQNGDEPEDDSKGSGYIIQGTIDRSRCVVPVEFCSVRPFRNRVGSKLEMKEKDVVKEGNEEGGEDAATGELSSRASTNLAWRLNCWSVDDVKLDVDRTKENKYEAIRQSWAEAARGRDTNGAVSRLLYLGKFDAAEIKMTHDSVAEDQAQKLRARMEWLIMASEKMADGNYLEYRAPPGHDDGGDKVWNLKSADEFAEEDRLLKEQIAAAQAHVADMRDARRAAKEQRTQEMADLIQSVRDQRAAALKKRHARWHDRDAILHDITAPGNSNAHTA</sequence>
<dbReference type="Proteomes" id="UP000019132">
    <property type="component" value="Unassembled WGS sequence"/>
</dbReference>